<proteinExistence type="predicted"/>
<dbReference type="Proteomes" id="UP000002668">
    <property type="component" value="Genome"/>
</dbReference>
<organism evidence="3">
    <name type="scientific">Leptosphaeria maculans (strain JN3 / isolate v23.1.3 / race Av1-4-5-6-7-8)</name>
    <name type="common">Blackleg fungus</name>
    <name type="synonym">Phoma lingam</name>
    <dbReference type="NCBI Taxonomy" id="985895"/>
    <lineage>
        <taxon>Eukaryota</taxon>
        <taxon>Fungi</taxon>
        <taxon>Dikarya</taxon>
        <taxon>Ascomycota</taxon>
        <taxon>Pezizomycotina</taxon>
        <taxon>Dothideomycetes</taxon>
        <taxon>Pleosporomycetidae</taxon>
        <taxon>Pleosporales</taxon>
        <taxon>Pleosporineae</taxon>
        <taxon>Leptosphaeriaceae</taxon>
        <taxon>Plenodomus</taxon>
        <taxon>Plenodomus lingam/Leptosphaeria maculans species complex</taxon>
    </lineage>
</organism>
<evidence type="ECO:0000313" key="2">
    <source>
        <dbReference type="EMBL" id="CBX93241.1"/>
    </source>
</evidence>
<accession>E4ZPL6</accession>
<dbReference type="HOGENOM" id="CLU_742003_0_0_1"/>
<evidence type="ECO:0000313" key="3">
    <source>
        <dbReference type="Proteomes" id="UP000002668"/>
    </source>
</evidence>
<evidence type="ECO:0000256" key="1">
    <source>
        <dbReference type="SAM" id="SignalP"/>
    </source>
</evidence>
<feature type="chain" id="PRO_5003192022" evidence="1">
    <location>
        <begin position="18"/>
        <end position="373"/>
    </location>
</feature>
<sequence length="373" mass="40108">MRLFRIALAGLATLAVAASNAPSNQKDTITDLVPPFINDPDAVITYHCNKAEPTIIEERTNSGDLTDVTTVFNCPRGDCYQFNTGATCRESTINVKARSPIAQENKHYVCSKDRASVLICRYGFCSTDYYCNIKGSGSYCHDDCICCKKGNRKAADSDKSDGFELSTSAASSPETLEYKLDPQKLAARTNSPGAAEVMQSCPKQGLYMCNLSLEAVFVCNAIYQWQLSADCRPGKCVDNFDAGTAFCQGKHEPRNSARDIEQTSGTLTMTENPEAAEPLKDVISSGRPGSCVDELSAGTTHCITKKSTSAPEAGAVIAQQQHCDKPGAYRCDISGQKIGVCSPSNDWILSSDCSPGHCVDGPIDTAYCTARID</sequence>
<dbReference type="EMBL" id="FP929105">
    <property type="protein sequence ID" value="CBX93241.1"/>
    <property type="molecule type" value="Genomic_DNA"/>
</dbReference>
<name>E4ZPL6_LEPMJ</name>
<gene>
    <name evidence="2" type="ORF">LEMA_P041420.1</name>
</gene>
<dbReference type="InParanoid" id="E4ZPL6"/>
<keyword evidence="3" id="KW-1185">Reference proteome</keyword>
<dbReference type="AlphaFoldDB" id="E4ZPL6"/>
<dbReference type="OrthoDB" id="3788089at2759"/>
<dbReference type="eggNOG" id="ENOG502R8IB">
    <property type="taxonomic scope" value="Eukaryota"/>
</dbReference>
<reference evidence="3" key="1">
    <citation type="journal article" date="2011" name="Nat. Commun.">
        <title>Effector diversification within compartments of the Leptosphaeria maculans genome affected by Repeat-Induced Point mutations.</title>
        <authorList>
            <person name="Rouxel T."/>
            <person name="Grandaubert J."/>
            <person name="Hane J.K."/>
            <person name="Hoede C."/>
            <person name="van de Wouw A.P."/>
            <person name="Couloux A."/>
            <person name="Dominguez V."/>
            <person name="Anthouard V."/>
            <person name="Bally P."/>
            <person name="Bourras S."/>
            <person name="Cozijnsen A.J."/>
            <person name="Ciuffetti L.M."/>
            <person name="Degrave A."/>
            <person name="Dilmaghani A."/>
            <person name="Duret L."/>
            <person name="Fudal I."/>
            <person name="Goodwin S.B."/>
            <person name="Gout L."/>
            <person name="Glaser N."/>
            <person name="Linglin J."/>
            <person name="Kema G.H.J."/>
            <person name="Lapalu N."/>
            <person name="Lawrence C.B."/>
            <person name="May K."/>
            <person name="Meyer M."/>
            <person name="Ollivier B."/>
            <person name="Poulain J."/>
            <person name="Schoch C.L."/>
            <person name="Simon A."/>
            <person name="Spatafora J.W."/>
            <person name="Stachowiak A."/>
            <person name="Turgeon B.G."/>
            <person name="Tyler B.M."/>
            <person name="Vincent D."/>
            <person name="Weissenbach J."/>
            <person name="Amselem J."/>
            <person name="Quesneville H."/>
            <person name="Oliver R.P."/>
            <person name="Wincker P."/>
            <person name="Balesdent M.-H."/>
            <person name="Howlett B.J."/>
        </authorList>
    </citation>
    <scope>NUCLEOTIDE SEQUENCE [LARGE SCALE GENOMIC DNA]</scope>
    <source>
        <strain evidence="3">JN3 / isolate v23.1.3 / race Av1-4-5-6-7-8</strain>
    </source>
</reference>
<protein>
    <submittedName>
        <fullName evidence="2">Predicted protein</fullName>
    </submittedName>
</protein>
<dbReference type="OMA" id="AYCTARI"/>
<dbReference type="GeneID" id="13287448"/>
<keyword evidence="1" id="KW-0732">Signal</keyword>
<feature type="signal peptide" evidence="1">
    <location>
        <begin position="1"/>
        <end position="17"/>
    </location>
</feature>
<dbReference type="RefSeq" id="XP_003836606.1">
    <property type="nucleotide sequence ID" value="XM_003836558.1"/>
</dbReference>
<dbReference type="VEuPathDB" id="FungiDB:LEMA_P041420.1"/>